<dbReference type="GO" id="GO:0016757">
    <property type="term" value="F:glycosyltransferase activity"/>
    <property type="evidence" value="ECO:0007669"/>
    <property type="project" value="UniProtKB-KW"/>
</dbReference>
<dbReference type="STRING" id="1801677.A2365_00890"/>
<gene>
    <name evidence="7" type="ORF">A2365_00890</name>
</gene>
<sequence length="227" mass="25686">MLSIIIPALNEEKNISKLLGSIKTRKKYEIIVSDAGSKDKTRQIAKSYGSRITKGGLPAAGKNSGAEKAKGNILLFLDADVVLPEGFIDKSIEEFSKRKLKIASFFLLPETGKLAFNVFYNFPIFLLEDILPHGAMGIMVKKDLFIKTGGFDEDISLAEDHYFVRQAARIGKYGIIKSTRICVSSRRFKKDGWIRTGLKYFLCELHLIFLGPDRSDRFKYNFNYLKK</sequence>
<dbReference type="EMBL" id="MHMM01000010">
    <property type="protein sequence ID" value="OGZ27209.1"/>
    <property type="molecule type" value="Genomic_DNA"/>
</dbReference>
<dbReference type="AlphaFoldDB" id="A0A1G2EN62"/>
<dbReference type="SUPFAM" id="SSF53448">
    <property type="entry name" value="Nucleotide-diphospho-sugar transferases"/>
    <property type="match status" value="1"/>
</dbReference>
<reference evidence="7 8" key="1">
    <citation type="journal article" date="2016" name="Nat. Commun.">
        <title>Thousands of microbial genomes shed light on interconnected biogeochemical processes in an aquifer system.</title>
        <authorList>
            <person name="Anantharaman K."/>
            <person name="Brown C.T."/>
            <person name="Hug L.A."/>
            <person name="Sharon I."/>
            <person name="Castelle C.J."/>
            <person name="Probst A.J."/>
            <person name="Thomas B.C."/>
            <person name="Singh A."/>
            <person name="Wilkins M.J."/>
            <person name="Karaoz U."/>
            <person name="Brodie E.L."/>
            <person name="Williams K.H."/>
            <person name="Hubbard S.S."/>
            <person name="Banfield J.F."/>
        </authorList>
    </citation>
    <scope>NUCLEOTIDE SEQUENCE [LARGE SCALE GENOMIC DNA]</scope>
</reference>
<keyword evidence="4" id="KW-0808">Transferase</keyword>
<evidence type="ECO:0000256" key="4">
    <source>
        <dbReference type="ARBA" id="ARBA00022679"/>
    </source>
</evidence>
<keyword evidence="3" id="KW-0328">Glycosyltransferase</keyword>
<feature type="domain" description="Glycosyltransferase 2-like" evidence="6">
    <location>
        <begin position="3"/>
        <end position="100"/>
    </location>
</feature>
<comment type="caution">
    <text evidence="7">The sequence shown here is derived from an EMBL/GenBank/DDBJ whole genome shotgun (WGS) entry which is preliminary data.</text>
</comment>
<evidence type="ECO:0000256" key="3">
    <source>
        <dbReference type="ARBA" id="ARBA00022676"/>
    </source>
</evidence>
<dbReference type="PANTHER" id="PTHR43646:SF2">
    <property type="entry name" value="GLYCOSYLTRANSFERASE 2-LIKE DOMAIN-CONTAINING PROTEIN"/>
    <property type="match status" value="1"/>
</dbReference>
<evidence type="ECO:0000256" key="1">
    <source>
        <dbReference type="ARBA" id="ARBA00004236"/>
    </source>
</evidence>
<dbReference type="Gene3D" id="3.90.550.10">
    <property type="entry name" value="Spore Coat Polysaccharide Biosynthesis Protein SpsA, Chain A"/>
    <property type="match status" value="1"/>
</dbReference>
<keyword evidence="2" id="KW-1003">Cell membrane</keyword>
<dbReference type="InterPro" id="IPR001173">
    <property type="entry name" value="Glyco_trans_2-like"/>
</dbReference>
<dbReference type="GO" id="GO:0005886">
    <property type="term" value="C:plasma membrane"/>
    <property type="evidence" value="ECO:0007669"/>
    <property type="project" value="UniProtKB-SubCell"/>
</dbReference>
<evidence type="ECO:0000256" key="5">
    <source>
        <dbReference type="ARBA" id="ARBA00023136"/>
    </source>
</evidence>
<evidence type="ECO:0000256" key="2">
    <source>
        <dbReference type="ARBA" id="ARBA00022475"/>
    </source>
</evidence>
<dbReference type="Proteomes" id="UP000177740">
    <property type="component" value="Unassembled WGS sequence"/>
</dbReference>
<accession>A0A1G2EN62</accession>
<comment type="subcellular location">
    <subcellularLocation>
        <location evidence="1">Cell membrane</location>
    </subcellularLocation>
</comment>
<name>A0A1G2EN62_9BACT</name>
<keyword evidence="5" id="KW-0472">Membrane</keyword>
<dbReference type="InterPro" id="IPR029044">
    <property type="entry name" value="Nucleotide-diphossugar_trans"/>
</dbReference>
<proteinExistence type="predicted"/>
<evidence type="ECO:0000313" key="7">
    <source>
        <dbReference type="EMBL" id="OGZ27209.1"/>
    </source>
</evidence>
<protein>
    <recommendedName>
        <fullName evidence="6">Glycosyltransferase 2-like domain-containing protein</fullName>
    </recommendedName>
</protein>
<evidence type="ECO:0000313" key="8">
    <source>
        <dbReference type="Proteomes" id="UP000177740"/>
    </source>
</evidence>
<dbReference type="Pfam" id="PF00535">
    <property type="entry name" value="Glycos_transf_2"/>
    <property type="match status" value="1"/>
</dbReference>
<organism evidence="7 8">
    <name type="scientific">Candidatus Nealsonbacteria bacterium RIFOXYB1_FULL_40_15</name>
    <dbReference type="NCBI Taxonomy" id="1801677"/>
    <lineage>
        <taxon>Bacteria</taxon>
        <taxon>Candidatus Nealsoniibacteriota</taxon>
    </lineage>
</organism>
<evidence type="ECO:0000259" key="6">
    <source>
        <dbReference type="Pfam" id="PF00535"/>
    </source>
</evidence>
<dbReference type="PANTHER" id="PTHR43646">
    <property type="entry name" value="GLYCOSYLTRANSFERASE"/>
    <property type="match status" value="1"/>
</dbReference>